<dbReference type="Proteomes" id="UP000039865">
    <property type="component" value="Unassembled WGS sequence"/>
</dbReference>
<evidence type="ECO:0000313" key="10">
    <source>
        <dbReference type="Proteomes" id="UP000039865"/>
    </source>
</evidence>
<dbReference type="SUPFAM" id="SSF53756">
    <property type="entry name" value="UDP-Glycosyltransferase/glycogen phosphorylase"/>
    <property type="match status" value="1"/>
</dbReference>
<dbReference type="PANTHER" id="PTHR45825">
    <property type="entry name" value="GRANULE-BOUND STARCH SYNTHASE 1, CHLOROPLASTIC/AMYLOPLASTIC"/>
    <property type="match status" value="1"/>
</dbReference>
<keyword evidence="4" id="KW-0934">Plastid</keyword>
<gene>
    <name evidence="9" type="primary">Contig5833.g6257</name>
    <name evidence="9" type="ORF">STYLEM_681</name>
</gene>
<keyword evidence="3" id="KW-0808">Transferase</keyword>
<dbReference type="Pfam" id="PF08323">
    <property type="entry name" value="Glyco_transf_5"/>
    <property type="match status" value="1"/>
</dbReference>
<evidence type="ECO:0000259" key="6">
    <source>
        <dbReference type="Pfam" id="PF00534"/>
    </source>
</evidence>
<evidence type="ECO:0000313" key="9">
    <source>
        <dbReference type="EMBL" id="CDW71733.1"/>
    </source>
</evidence>
<dbReference type="SUPFAM" id="SSF51445">
    <property type="entry name" value="(Trans)glycosidases"/>
    <property type="match status" value="1"/>
</dbReference>
<dbReference type="CDD" id="cd02859">
    <property type="entry name" value="E_set_AMPKbeta_like_N"/>
    <property type="match status" value="1"/>
</dbReference>
<evidence type="ECO:0000259" key="8">
    <source>
        <dbReference type="Pfam" id="PF16561"/>
    </source>
</evidence>
<comment type="subcellular location">
    <subcellularLocation>
        <location evidence="1">Plastid</location>
        <location evidence="1">Amyloplast</location>
    </subcellularLocation>
</comment>
<dbReference type="Gene3D" id="3.20.20.80">
    <property type="entry name" value="Glycosidases"/>
    <property type="match status" value="1"/>
</dbReference>
<dbReference type="EMBL" id="CCKQ01000635">
    <property type="protein sequence ID" value="CDW71733.1"/>
    <property type="molecule type" value="Genomic_DNA"/>
</dbReference>
<evidence type="ECO:0000256" key="4">
    <source>
        <dbReference type="ARBA" id="ARBA00023234"/>
    </source>
</evidence>
<dbReference type="CDD" id="cd03791">
    <property type="entry name" value="GT5_Glycogen_synthase_DULL1-like"/>
    <property type="match status" value="1"/>
</dbReference>
<keyword evidence="10" id="KW-1185">Reference proteome</keyword>
<accession>A0A077ZP91</accession>
<organism evidence="9 10">
    <name type="scientific">Stylonychia lemnae</name>
    <name type="common">Ciliate</name>
    <dbReference type="NCBI Taxonomy" id="5949"/>
    <lineage>
        <taxon>Eukaryota</taxon>
        <taxon>Sar</taxon>
        <taxon>Alveolata</taxon>
        <taxon>Ciliophora</taxon>
        <taxon>Intramacronucleata</taxon>
        <taxon>Spirotrichea</taxon>
        <taxon>Stichotrichia</taxon>
        <taxon>Sporadotrichida</taxon>
        <taxon>Oxytrichidae</taxon>
        <taxon>Stylonychinae</taxon>
        <taxon>Stylonychia</taxon>
    </lineage>
</organism>
<dbReference type="SUPFAM" id="SSF81296">
    <property type="entry name" value="E set domains"/>
    <property type="match status" value="1"/>
</dbReference>
<dbReference type="InterPro" id="IPR017853">
    <property type="entry name" value="GH"/>
</dbReference>
<evidence type="ECO:0000256" key="5">
    <source>
        <dbReference type="SAM" id="MobiDB-lite"/>
    </source>
</evidence>
<evidence type="ECO:0000256" key="3">
    <source>
        <dbReference type="ARBA" id="ARBA00022679"/>
    </source>
</evidence>
<dbReference type="InterPro" id="IPR001296">
    <property type="entry name" value="Glyco_trans_1"/>
</dbReference>
<dbReference type="InterPro" id="IPR014756">
    <property type="entry name" value="Ig_E-set"/>
</dbReference>
<dbReference type="Gene3D" id="3.40.50.2000">
    <property type="entry name" value="Glycogen Phosphorylase B"/>
    <property type="match status" value="2"/>
</dbReference>
<evidence type="ECO:0000259" key="7">
    <source>
        <dbReference type="Pfam" id="PF08323"/>
    </source>
</evidence>
<dbReference type="OMA" id="EDASYVM"/>
<dbReference type="InterPro" id="IPR032640">
    <property type="entry name" value="AMPK1_CBM"/>
</dbReference>
<proteinExistence type="predicted"/>
<dbReference type="InterPro" id="IPR013534">
    <property type="entry name" value="Starch_synth_cat_dom"/>
</dbReference>
<dbReference type="PANTHER" id="PTHR45825:SF11">
    <property type="entry name" value="ALPHA AMYLASE DOMAIN-CONTAINING PROTEIN"/>
    <property type="match status" value="1"/>
</dbReference>
<dbReference type="OrthoDB" id="10263625at2759"/>
<name>A0A077ZP91_STYLE</name>
<feature type="region of interest" description="Disordered" evidence="5">
    <location>
        <begin position="886"/>
        <end position="907"/>
    </location>
</feature>
<evidence type="ECO:0000256" key="1">
    <source>
        <dbReference type="ARBA" id="ARBA00004602"/>
    </source>
</evidence>
<sequence length="1850" mass="211696">MQQSLILLITIQEEELDKLKGLLSAIFSKDTGISIEQNLSKENEELLQITLKLHQTQLKSLLDELTQKGGLDYVPRDRTPSGRMFEHASDCRILLKHLQQTKKVAQLPDIKGIIYYVRVENDLIENLTTSSSVSTDLSSLEHVQAEDQDKNEQLKRVVLTVQRKFITLTLNSNGKADLYFHAYVWLHILLNNYLHANPKSNEQDFDQQIVNTSVEVKRLKGLVESIKKVEANLQKFPFNKEIYDRFVQEFGGRKQIKKLKLIEDIQRSLFVAQISDDKQTLYWIEKILIQLLGYHDMSMRDQAVILLNMLYDGIDWQLTQAFRPVVRVVGQHFKVNVIVNLDLNQKDNTNSQIFIGLSAPSPIESINKTILTWHKIDKRNIVSQKGIETEIMINFGKFWKCGFYDWRLVLVKETGRLQPLEIIGKPQPSFPSIKTGSQGYYDEEDDLGQIAQGRFIVHAKGIRDQIFHEVQVDFQNAEVDTKKGTFVKRGNFSNVESAIEQYKSKGITSLYLMGVLERDNYPQANKMTNEVEHRKPDSNPLAITCRQTANKMLGGDDGFQKVMTQAKKHKVKIIIDCLTRISSGRNHRKYRDLMLHQLDEEGRKKICYGTDGQAINYEDTAMLNYRKVESWNLLIEEVLNFTQTHGINGIHLDNGQAWPQIMETDLEELMRLDVDGEPAYTPEDVMNGEIVLRNENYGYWNTNTMEQYPNPFFIKMCKQIWEKVPDFMIIGECWGGFMFENRQIILSRSGIIPRLFKLPQAISSLFGKKLHKDGRVTNCERDNVLALKKWYESNRLFLPEGSILIQSSTAHQWPYPAYLYGKGTWAAVDILYFMPDIPITFNGEIDGEVYRIGTTQLFQHDQQETNKSGLKRTNSQLMMALQKKDENDDYIPQQTTSPEGKRGLPRVRSGSNLSAVVQEQNSGQDLKLKEDQFKSQIGPQQGFDLTKINSHYEHRRRLRREKMVLRYGELIPLVAKQDSGYGWHNHVLSFARYSLLETAIISTNLNDSDVTFYVDTTALQQLYKKSYHDNTVIMISDCLAPEQAPQYYFLREYLQMKHYQTLKPYHSSIQCLTICQDDNFVIKKALTQSIERTKNKLQNGENIESEQISAIFTEIIEKSPEDIIKFADIVGSLQENFLDKLGLSFNDLFINNHKLKNDPALASRLIALCIRIVEISDGQELPPVKAAKSVVDSNQLGPIIFCAPELGRWSTVGGLGVMVDELAYGLALLGQEVIVISPYYEKNRKGETGYLAKDPAGINYVGNITVTIGGATVLGVHEGVVNGVKVVFLHNRDIFPSAYPDLNPADMVRQLAVFGKGCLEYCCSQSIIPSVCVTNDWYTGLIPGYAKIGAFGDTFKGTTFFHIAHNLEATYEGRIFPAPNQGALESIHQLPRDWLVDPLWGTCIINPSRIAIMLSDQWGTVSPSYKIDLLNTSSLRGILALKEKPFAFPNGIPVEARLKKLDEAAPDHFAAKKIIQKKYFGYADLDDEVCLLSFVGRVTEQKGVHLILDAAETIIQKYNYRINILVGGMANIKEPYSADCAKKMWHLKTKYPNCFWADPNYFFTDGSIVNRGSDYGLMPSIFEPGGIVQHEFFVGSTPVIAYKTGGLKDSVFEFMWDSEQGNGYTFEAHKVNDFIFACDRAIGTFKNKNKYLKLRQNAFNSVMDGEKVSKAWLGEFYRLRNKVYVEKTIIEDALNKMKPWAPEIYKPISSFEEMFGIERKLNFALDDIDQGAEEEKEVLEEEKTSDGQKKKVVSHFEAQTRNEDRFPHVFMMHNNGPRHQRVELCGSMDEWLVRHPMNFDHFTNQWFITLHLKRGKYNYKYVVNDKNWVINEKEPKEKDLAGNVNNVLSL</sequence>
<protein>
    <submittedName>
        <fullName evidence="9">Glycosyl group 1 family protein</fullName>
    </submittedName>
</protein>
<dbReference type="Gene3D" id="2.60.40.10">
    <property type="entry name" value="Immunoglobulins"/>
    <property type="match status" value="1"/>
</dbReference>
<feature type="domain" description="Glycosyl transferase family 1" evidence="6">
    <location>
        <begin position="1491"/>
        <end position="1658"/>
    </location>
</feature>
<dbReference type="GO" id="GO:0016757">
    <property type="term" value="F:glycosyltransferase activity"/>
    <property type="evidence" value="ECO:0007669"/>
    <property type="project" value="UniProtKB-KW"/>
</dbReference>
<dbReference type="Pfam" id="PF00534">
    <property type="entry name" value="Glycos_transf_1"/>
    <property type="match status" value="1"/>
</dbReference>
<feature type="domain" description="Starch synthase catalytic" evidence="7">
    <location>
        <begin position="1199"/>
        <end position="1437"/>
    </location>
</feature>
<feature type="domain" description="AMP-activated protein kinase glycogen-binding" evidence="8">
    <location>
        <begin position="1780"/>
        <end position="1849"/>
    </location>
</feature>
<dbReference type="Pfam" id="PF16561">
    <property type="entry name" value="AMPK1_CBM"/>
    <property type="match status" value="1"/>
</dbReference>
<reference evidence="9 10" key="1">
    <citation type="submission" date="2014-06" db="EMBL/GenBank/DDBJ databases">
        <authorList>
            <person name="Swart Estienne"/>
        </authorList>
    </citation>
    <scope>NUCLEOTIDE SEQUENCE [LARGE SCALE GENOMIC DNA]</scope>
    <source>
        <strain evidence="9 10">130c</strain>
    </source>
</reference>
<keyword evidence="4" id="KW-0035">Amyloplast</keyword>
<evidence type="ECO:0000256" key="2">
    <source>
        <dbReference type="ARBA" id="ARBA00022676"/>
    </source>
</evidence>
<keyword evidence="2" id="KW-0328">Glycosyltransferase</keyword>
<dbReference type="InterPro" id="IPR013783">
    <property type="entry name" value="Ig-like_fold"/>
</dbReference>
<dbReference type="InParanoid" id="A0A077ZP91"/>